<accession>A0A5B7J053</accession>
<keyword evidence="3" id="KW-1185">Reference proteome</keyword>
<proteinExistence type="predicted"/>
<dbReference type="EMBL" id="VSRR010073406">
    <property type="protein sequence ID" value="MPC87057.1"/>
    <property type="molecule type" value="Genomic_DNA"/>
</dbReference>
<gene>
    <name evidence="2" type="ORF">E2C01_081906</name>
</gene>
<reference evidence="2 3" key="1">
    <citation type="submission" date="2019-05" db="EMBL/GenBank/DDBJ databases">
        <title>Another draft genome of Portunus trituberculatus and its Hox gene families provides insights of decapod evolution.</title>
        <authorList>
            <person name="Jeong J.-H."/>
            <person name="Song I."/>
            <person name="Kim S."/>
            <person name="Choi T."/>
            <person name="Kim D."/>
            <person name="Ryu S."/>
            <person name="Kim W."/>
        </authorList>
    </citation>
    <scope>NUCLEOTIDE SEQUENCE [LARGE SCALE GENOMIC DNA]</scope>
    <source>
        <tissue evidence="2">Muscle</tissue>
    </source>
</reference>
<sequence>MDASSDEGVVTEEVVMPQRVERRAAEPWDTQSVDSTDGVSTDALPFRGPFDPVSQILPRFFSFALFSQPIARQGSI</sequence>
<dbReference type="AlphaFoldDB" id="A0A5B7J053"/>
<evidence type="ECO:0000313" key="3">
    <source>
        <dbReference type="Proteomes" id="UP000324222"/>
    </source>
</evidence>
<feature type="compositionally biased region" description="Polar residues" evidence="1">
    <location>
        <begin position="29"/>
        <end position="39"/>
    </location>
</feature>
<dbReference type="OrthoDB" id="10258955at2759"/>
<feature type="region of interest" description="Disordered" evidence="1">
    <location>
        <begin position="1"/>
        <end position="40"/>
    </location>
</feature>
<organism evidence="2 3">
    <name type="scientific">Portunus trituberculatus</name>
    <name type="common">Swimming crab</name>
    <name type="synonym">Neptunus trituberculatus</name>
    <dbReference type="NCBI Taxonomy" id="210409"/>
    <lineage>
        <taxon>Eukaryota</taxon>
        <taxon>Metazoa</taxon>
        <taxon>Ecdysozoa</taxon>
        <taxon>Arthropoda</taxon>
        <taxon>Crustacea</taxon>
        <taxon>Multicrustacea</taxon>
        <taxon>Malacostraca</taxon>
        <taxon>Eumalacostraca</taxon>
        <taxon>Eucarida</taxon>
        <taxon>Decapoda</taxon>
        <taxon>Pleocyemata</taxon>
        <taxon>Brachyura</taxon>
        <taxon>Eubrachyura</taxon>
        <taxon>Portunoidea</taxon>
        <taxon>Portunidae</taxon>
        <taxon>Portuninae</taxon>
        <taxon>Portunus</taxon>
    </lineage>
</organism>
<name>A0A5B7J053_PORTR</name>
<protein>
    <submittedName>
        <fullName evidence="2">Uncharacterized protein</fullName>
    </submittedName>
</protein>
<dbReference type="Proteomes" id="UP000324222">
    <property type="component" value="Unassembled WGS sequence"/>
</dbReference>
<evidence type="ECO:0000313" key="2">
    <source>
        <dbReference type="EMBL" id="MPC87057.1"/>
    </source>
</evidence>
<comment type="caution">
    <text evidence="2">The sequence shown here is derived from an EMBL/GenBank/DDBJ whole genome shotgun (WGS) entry which is preliminary data.</text>
</comment>
<evidence type="ECO:0000256" key="1">
    <source>
        <dbReference type="SAM" id="MobiDB-lite"/>
    </source>
</evidence>